<dbReference type="SMART" id="SM00060">
    <property type="entry name" value="FN3"/>
    <property type="match status" value="3"/>
</dbReference>
<organism evidence="3">
    <name type="scientific">Pundamilia nyererei</name>
    <dbReference type="NCBI Taxonomy" id="303518"/>
    <lineage>
        <taxon>Eukaryota</taxon>
        <taxon>Metazoa</taxon>
        <taxon>Chordata</taxon>
        <taxon>Craniata</taxon>
        <taxon>Vertebrata</taxon>
        <taxon>Euteleostomi</taxon>
        <taxon>Actinopterygii</taxon>
        <taxon>Neopterygii</taxon>
        <taxon>Teleostei</taxon>
        <taxon>Neoteleostei</taxon>
        <taxon>Acanthomorphata</taxon>
        <taxon>Ovalentaria</taxon>
        <taxon>Cichlomorphae</taxon>
        <taxon>Cichliformes</taxon>
        <taxon>Cichlidae</taxon>
        <taxon>African cichlids</taxon>
        <taxon>Pseudocrenilabrinae</taxon>
        <taxon>Haplochromini</taxon>
        <taxon>Pundamilia</taxon>
    </lineage>
</organism>
<sequence length="454" mass="50395">LRLVQAGFFSLTLGWNQPSTPVQGYRITYGPQGRAHTYLFCFLPVLVIRSYPIMSEYLEVVQQLSVETESEGSVRVRWRGVSGARAYRLVWGPFTGRDVETVEVGGDINFYTLSGVQPDTEYIVTIIPLYEGNTEASPTTARFKIERQEQQVLRATYIYHERGPVQSLSFPRSTTNSVLTGLKPNTKYIFTLYTLFEGREEATPVSTTFREEQPVGRVSNLRVVEYLGSTVRLGWTGVAGATQYRVIILNTDCAEQSRTLGAELTAFTLEGLQPDEALIIGVAAVADQRVGEVATLATQTNPQSGLLSGLRVLDITPQRIRITWSLSSRATGYKITWRRDDGVETSRKVDASVSTYTIDGLQPDSAYTVQVSTLTGSREGTPAVLDVKTGISLDQPNTQNNRLVEVTQDSVRLGWSPLQGATGYILRWREESGKASWYRCSLFCFVSTSTCLHC</sequence>
<dbReference type="InterPro" id="IPR050991">
    <property type="entry name" value="ECM_Regulatory_Proteins"/>
</dbReference>
<dbReference type="GeneTree" id="ENSGT00940000173262"/>
<dbReference type="STRING" id="303518.ENSPNYP00000008143"/>
<dbReference type="Ensembl" id="ENSPNYT00000008342.1">
    <property type="protein sequence ID" value="ENSPNYP00000008143.1"/>
    <property type="gene ID" value="ENSPNYG00000006226.1"/>
</dbReference>
<name>A0A3B4FDU4_9CICH</name>
<dbReference type="InterPro" id="IPR003961">
    <property type="entry name" value="FN3_dom"/>
</dbReference>
<dbReference type="InterPro" id="IPR013783">
    <property type="entry name" value="Ig-like_fold"/>
</dbReference>
<dbReference type="FunFam" id="2.60.40.10:FF:000307">
    <property type="entry name" value="collagen alpha-1(VII) chain isoform X1"/>
    <property type="match status" value="1"/>
</dbReference>
<dbReference type="PANTHER" id="PTHR46708">
    <property type="entry name" value="TENASCIN"/>
    <property type="match status" value="1"/>
</dbReference>
<feature type="domain" description="Fibronectin type-III" evidence="2">
    <location>
        <begin position="397"/>
        <end position="454"/>
    </location>
</feature>
<dbReference type="Gene3D" id="2.60.40.10">
    <property type="entry name" value="Immunoglobulins"/>
    <property type="match status" value="5"/>
</dbReference>
<proteinExistence type="predicted"/>
<dbReference type="InterPro" id="IPR036116">
    <property type="entry name" value="FN3_sf"/>
</dbReference>
<feature type="domain" description="Fibronectin type-III" evidence="2">
    <location>
        <begin position="60"/>
        <end position="150"/>
    </location>
</feature>
<dbReference type="AlphaFoldDB" id="A0A3B4FDU4"/>
<keyword evidence="1" id="KW-0677">Repeat</keyword>
<dbReference type="PROSITE" id="PS50853">
    <property type="entry name" value="FN3"/>
    <property type="match status" value="3"/>
</dbReference>
<evidence type="ECO:0000259" key="2">
    <source>
        <dbReference type="PROSITE" id="PS50853"/>
    </source>
</evidence>
<dbReference type="PANTHER" id="PTHR46708:SF7">
    <property type="entry name" value="FIBRONECTIN TYPE-III DOMAIN-CONTAINING PROTEIN"/>
    <property type="match status" value="1"/>
</dbReference>
<protein>
    <recommendedName>
        <fullName evidence="2">Fibronectin type-III domain-containing protein</fullName>
    </recommendedName>
</protein>
<accession>A0A3B4FDU4</accession>
<feature type="domain" description="Fibronectin type-III" evidence="2">
    <location>
        <begin position="306"/>
        <end position="394"/>
    </location>
</feature>
<dbReference type="SUPFAM" id="SSF49265">
    <property type="entry name" value="Fibronectin type III"/>
    <property type="match status" value="5"/>
</dbReference>
<dbReference type="Pfam" id="PF00041">
    <property type="entry name" value="fn3"/>
    <property type="match status" value="1"/>
</dbReference>
<dbReference type="CDD" id="cd00063">
    <property type="entry name" value="FN3"/>
    <property type="match status" value="2"/>
</dbReference>
<reference evidence="3" key="1">
    <citation type="submission" date="2023-09" db="UniProtKB">
        <authorList>
            <consortium name="Ensembl"/>
        </authorList>
    </citation>
    <scope>IDENTIFICATION</scope>
</reference>
<evidence type="ECO:0000313" key="3">
    <source>
        <dbReference type="Ensembl" id="ENSPNYP00000008143.1"/>
    </source>
</evidence>
<evidence type="ECO:0000256" key="1">
    <source>
        <dbReference type="ARBA" id="ARBA00022737"/>
    </source>
</evidence>